<sequence>MNANKEKPMAEFVSNPVTVSEETYLDFTSETIWPQLCPTREYDWIEHWECDLVRSASGYNELDCVFLRDFPGECGRETWVTSRFEPFQRIEFVRTNQARVIRFVIELTPDGAGTVLRWTQHITPLNAEGNEYVKDKPRAFKAQMGMLAKILAHYLETGDMFRG</sequence>
<proteinExistence type="predicted"/>
<dbReference type="SUPFAM" id="SSF55961">
    <property type="entry name" value="Bet v1-like"/>
    <property type="match status" value="1"/>
</dbReference>
<evidence type="ECO:0008006" key="3">
    <source>
        <dbReference type="Google" id="ProtNLM"/>
    </source>
</evidence>
<gene>
    <name evidence="1" type="ORF">JCM14722_21290</name>
</gene>
<accession>A0ABM8AT14</accession>
<dbReference type="Proteomes" id="UP001061361">
    <property type="component" value="Chromosome"/>
</dbReference>
<protein>
    <recommendedName>
        <fullName evidence="3">Polyketide cyclase</fullName>
    </recommendedName>
</protein>
<organism evidence="1 2">
    <name type="scientific">Pseudodesulfovibrio portus</name>
    <dbReference type="NCBI Taxonomy" id="231439"/>
    <lineage>
        <taxon>Bacteria</taxon>
        <taxon>Pseudomonadati</taxon>
        <taxon>Thermodesulfobacteriota</taxon>
        <taxon>Desulfovibrionia</taxon>
        <taxon>Desulfovibrionales</taxon>
        <taxon>Desulfovibrionaceae</taxon>
    </lineage>
</organism>
<keyword evidence="2" id="KW-1185">Reference proteome</keyword>
<evidence type="ECO:0000313" key="1">
    <source>
        <dbReference type="EMBL" id="BDQ34587.1"/>
    </source>
</evidence>
<name>A0ABM8AT14_9BACT</name>
<reference evidence="1" key="1">
    <citation type="submission" date="2022-08" db="EMBL/GenBank/DDBJ databases">
        <title>Genome Sequence of the sulphate-reducing bacterium, Pseudodesulfovibrio portus JCM14722.</title>
        <authorList>
            <person name="Kondo R."/>
            <person name="Kataoka T."/>
        </authorList>
    </citation>
    <scope>NUCLEOTIDE SEQUENCE</scope>
    <source>
        <strain evidence="1">JCM 14722</strain>
    </source>
</reference>
<dbReference type="EMBL" id="AP026708">
    <property type="protein sequence ID" value="BDQ34587.1"/>
    <property type="molecule type" value="Genomic_DNA"/>
</dbReference>
<evidence type="ECO:0000313" key="2">
    <source>
        <dbReference type="Proteomes" id="UP001061361"/>
    </source>
</evidence>